<name>A0A937FHK7_9CLOT</name>
<dbReference type="RefSeq" id="WP_202767533.1">
    <property type="nucleotide sequence ID" value="NZ_JAESWA010000022.1"/>
</dbReference>
<gene>
    <name evidence="3" type="ORF">JK634_10130</name>
</gene>
<keyword evidence="4" id="KW-1185">Reference proteome</keyword>
<evidence type="ECO:0000313" key="4">
    <source>
        <dbReference type="Proteomes" id="UP000623681"/>
    </source>
</evidence>
<reference evidence="3" key="1">
    <citation type="submission" date="2021-01" db="EMBL/GenBank/DDBJ databases">
        <title>Genome public.</title>
        <authorList>
            <person name="Liu C."/>
            <person name="Sun Q."/>
        </authorList>
    </citation>
    <scope>NUCLEOTIDE SEQUENCE</scope>
    <source>
        <strain evidence="3">YIM B02565</strain>
    </source>
</reference>
<sequence>MKTVIITGGNDGIGYYMVERFLSDGKNVAVLDLELNKISELKKKYPDSLVGFQCDIRDVAKLKNCISEVVQKFKTIDYAIHNACKCIFKGLEELAYEEYNEVFQVNYYGAINLTKEVLPYMKKQNFGKVFFTSSGVGVTGFTNISSYASSKGAIESLAKCMNIEYESSGISFHILHPPLTRTTSSEPLPVPKEFKADACKVGNGLAKNIDKNKFIICHSFSQALQTKMAYLFPIYIGRMMSKMTARANMKK</sequence>
<organism evidence="3 4">
    <name type="scientific">Clostridium paridis</name>
    <dbReference type="NCBI Taxonomy" id="2803863"/>
    <lineage>
        <taxon>Bacteria</taxon>
        <taxon>Bacillati</taxon>
        <taxon>Bacillota</taxon>
        <taxon>Clostridia</taxon>
        <taxon>Eubacteriales</taxon>
        <taxon>Clostridiaceae</taxon>
        <taxon>Clostridium</taxon>
    </lineage>
</organism>
<dbReference type="CDD" id="cd05233">
    <property type="entry name" value="SDR_c"/>
    <property type="match status" value="1"/>
</dbReference>
<dbReference type="Proteomes" id="UP000623681">
    <property type="component" value="Unassembled WGS sequence"/>
</dbReference>
<dbReference type="Pfam" id="PF00106">
    <property type="entry name" value="adh_short"/>
    <property type="match status" value="1"/>
</dbReference>
<dbReference type="PANTHER" id="PTHR44196:SF1">
    <property type="entry name" value="DEHYDROGENASE_REDUCTASE SDR FAMILY MEMBER 7B"/>
    <property type="match status" value="1"/>
</dbReference>
<accession>A0A937FHK7</accession>
<evidence type="ECO:0000313" key="3">
    <source>
        <dbReference type="EMBL" id="MBL4932163.1"/>
    </source>
</evidence>
<dbReference type="InterPro" id="IPR002347">
    <property type="entry name" value="SDR_fam"/>
</dbReference>
<dbReference type="InterPro" id="IPR036291">
    <property type="entry name" value="NAD(P)-bd_dom_sf"/>
</dbReference>
<dbReference type="EMBL" id="JAESWA010000022">
    <property type="protein sequence ID" value="MBL4932163.1"/>
    <property type="molecule type" value="Genomic_DNA"/>
</dbReference>
<protein>
    <submittedName>
        <fullName evidence="3">SDR family oxidoreductase</fullName>
    </submittedName>
</protein>
<dbReference type="AlphaFoldDB" id="A0A937FHK7"/>
<comment type="caution">
    <text evidence="3">The sequence shown here is derived from an EMBL/GenBank/DDBJ whole genome shotgun (WGS) entry which is preliminary data.</text>
</comment>
<evidence type="ECO:0000256" key="2">
    <source>
        <dbReference type="ARBA" id="ARBA00023002"/>
    </source>
</evidence>
<evidence type="ECO:0000256" key="1">
    <source>
        <dbReference type="ARBA" id="ARBA00006484"/>
    </source>
</evidence>
<keyword evidence="2" id="KW-0560">Oxidoreductase</keyword>
<dbReference type="GO" id="GO:0016020">
    <property type="term" value="C:membrane"/>
    <property type="evidence" value="ECO:0007669"/>
    <property type="project" value="TreeGrafter"/>
</dbReference>
<comment type="similarity">
    <text evidence="1">Belongs to the short-chain dehydrogenases/reductases (SDR) family.</text>
</comment>
<dbReference type="SUPFAM" id="SSF51735">
    <property type="entry name" value="NAD(P)-binding Rossmann-fold domains"/>
    <property type="match status" value="1"/>
</dbReference>
<dbReference type="Gene3D" id="3.40.50.720">
    <property type="entry name" value="NAD(P)-binding Rossmann-like Domain"/>
    <property type="match status" value="1"/>
</dbReference>
<proteinExistence type="inferred from homology"/>
<dbReference type="PANTHER" id="PTHR44196">
    <property type="entry name" value="DEHYDROGENASE/REDUCTASE SDR FAMILY MEMBER 7B"/>
    <property type="match status" value="1"/>
</dbReference>
<dbReference type="PRINTS" id="PR00081">
    <property type="entry name" value="GDHRDH"/>
</dbReference>
<dbReference type="GO" id="GO:0016491">
    <property type="term" value="F:oxidoreductase activity"/>
    <property type="evidence" value="ECO:0007669"/>
    <property type="project" value="UniProtKB-KW"/>
</dbReference>